<evidence type="ECO:0000259" key="3">
    <source>
        <dbReference type="PROSITE" id="PS51352"/>
    </source>
</evidence>
<dbReference type="CDD" id="cd02966">
    <property type="entry name" value="TlpA_like_family"/>
    <property type="match status" value="1"/>
</dbReference>
<dbReference type="PANTHER" id="PTHR42852">
    <property type="entry name" value="THIOL:DISULFIDE INTERCHANGE PROTEIN DSBE"/>
    <property type="match status" value="1"/>
</dbReference>
<sequence length="389" mass="43213">MKLKNTLLLFSALSIAGFNATAQQTGFTIKGNISGLPEATVVELSPSATHKNEKAVASAKVSGGQFILKGKTPGPRLYALTVAGSYGAIQLMVDNREIKVSAASSVQKRGETPVYNFSNVKVSGSPLHDQYLKRIAYRSGLDSAYEAYHRNNLQVTEAMGKARNSKDSLAIDSISKSAAWAKMNRDEKEFFDNVEQKIKGSILADKNTWWGPFMMMTQLSYFSEKEKPLFESFSKEARESYYGRLVKAELFPPTFEGKPAPAFTLVNDKREKSTLQNFTAGKKYVLLDFWASWCAPCRKSIPGLKELYGKYAEKGFQIISISIDKNEQDWVKAQHEEQLPWPSFLDRQSVADAFNVKAIPSLFLIDNSGKVVKAFTGADGLKEKVDSLF</sequence>
<dbReference type="InterPro" id="IPR050553">
    <property type="entry name" value="Thioredoxin_ResA/DsbE_sf"/>
</dbReference>
<dbReference type="GO" id="GO:0016491">
    <property type="term" value="F:oxidoreductase activity"/>
    <property type="evidence" value="ECO:0007669"/>
    <property type="project" value="InterPro"/>
</dbReference>
<keyword evidence="5" id="KW-1185">Reference proteome</keyword>
<feature type="signal peptide" evidence="2">
    <location>
        <begin position="1"/>
        <end position="22"/>
    </location>
</feature>
<dbReference type="InterPro" id="IPR025380">
    <property type="entry name" value="DUF4369"/>
</dbReference>
<evidence type="ECO:0000313" key="5">
    <source>
        <dbReference type="Proteomes" id="UP000245647"/>
    </source>
</evidence>
<keyword evidence="2" id="KW-0732">Signal</keyword>
<evidence type="ECO:0000256" key="1">
    <source>
        <dbReference type="ARBA" id="ARBA00023284"/>
    </source>
</evidence>
<protein>
    <submittedName>
        <fullName evidence="4">Thioredoxin</fullName>
    </submittedName>
</protein>
<dbReference type="GO" id="GO:0016209">
    <property type="term" value="F:antioxidant activity"/>
    <property type="evidence" value="ECO:0007669"/>
    <property type="project" value="InterPro"/>
</dbReference>
<name>A0A2U2PJ39_9SPHI</name>
<comment type="caution">
    <text evidence="4">The sequence shown here is derived from an EMBL/GenBank/DDBJ whole genome shotgun (WGS) entry which is preliminary data.</text>
</comment>
<feature type="domain" description="Thioredoxin" evidence="3">
    <location>
        <begin position="254"/>
        <end position="389"/>
    </location>
</feature>
<dbReference type="Gene3D" id="3.40.30.10">
    <property type="entry name" value="Glutaredoxin"/>
    <property type="match status" value="1"/>
</dbReference>
<evidence type="ECO:0000313" key="4">
    <source>
        <dbReference type="EMBL" id="PWG81423.1"/>
    </source>
</evidence>
<organism evidence="4 5">
    <name type="scientific">Pararcticibacter amylolyticus</name>
    <dbReference type="NCBI Taxonomy" id="2173175"/>
    <lineage>
        <taxon>Bacteria</taxon>
        <taxon>Pseudomonadati</taxon>
        <taxon>Bacteroidota</taxon>
        <taxon>Sphingobacteriia</taxon>
        <taxon>Sphingobacteriales</taxon>
        <taxon>Sphingobacteriaceae</taxon>
        <taxon>Pararcticibacter</taxon>
    </lineage>
</organism>
<dbReference type="Pfam" id="PF00578">
    <property type="entry name" value="AhpC-TSA"/>
    <property type="match status" value="1"/>
</dbReference>
<dbReference type="PROSITE" id="PS00194">
    <property type="entry name" value="THIOREDOXIN_1"/>
    <property type="match status" value="1"/>
</dbReference>
<keyword evidence="1" id="KW-0676">Redox-active center</keyword>
<dbReference type="PROSITE" id="PS51352">
    <property type="entry name" value="THIOREDOXIN_2"/>
    <property type="match status" value="1"/>
</dbReference>
<dbReference type="EMBL" id="QEAS01000004">
    <property type="protein sequence ID" value="PWG81423.1"/>
    <property type="molecule type" value="Genomic_DNA"/>
</dbReference>
<gene>
    <name evidence="4" type="ORF">DDR33_06195</name>
</gene>
<feature type="chain" id="PRO_5015632052" evidence="2">
    <location>
        <begin position="23"/>
        <end position="389"/>
    </location>
</feature>
<dbReference type="Pfam" id="PF14289">
    <property type="entry name" value="DUF4369"/>
    <property type="match status" value="1"/>
</dbReference>
<dbReference type="RefSeq" id="WP_109414907.1">
    <property type="nucleotide sequence ID" value="NZ_QEAS01000004.1"/>
</dbReference>
<evidence type="ECO:0000256" key="2">
    <source>
        <dbReference type="SAM" id="SignalP"/>
    </source>
</evidence>
<dbReference type="InterPro" id="IPR036249">
    <property type="entry name" value="Thioredoxin-like_sf"/>
</dbReference>
<dbReference type="OrthoDB" id="9794348at2"/>
<accession>A0A2U2PJ39</accession>
<dbReference type="InterPro" id="IPR013766">
    <property type="entry name" value="Thioredoxin_domain"/>
</dbReference>
<proteinExistence type="predicted"/>
<reference evidence="4 5" key="1">
    <citation type="submission" date="2018-04" db="EMBL/GenBank/DDBJ databases">
        <title>Pedobacter chongqingensis sp. nov., isolated from a rottenly hemp rope.</title>
        <authorList>
            <person name="Cai Y."/>
        </authorList>
    </citation>
    <scope>NUCLEOTIDE SEQUENCE [LARGE SCALE GENOMIC DNA]</scope>
    <source>
        <strain evidence="4 5">FJ4-8</strain>
    </source>
</reference>
<dbReference type="PANTHER" id="PTHR42852:SF13">
    <property type="entry name" value="PROTEIN DIPZ"/>
    <property type="match status" value="1"/>
</dbReference>
<dbReference type="AlphaFoldDB" id="A0A2U2PJ39"/>
<dbReference type="Proteomes" id="UP000245647">
    <property type="component" value="Unassembled WGS sequence"/>
</dbReference>
<dbReference type="InterPro" id="IPR017937">
    <property type="entry name" value="Thioredoxin_CS"/>
</dbReference>
<dbReference type="InterPro" id="IPR000866">
    <property type="entry name" value="AhpC/TSA"/>
</dbReference>
<dbReference type="SUPFAM" id="SSF52833">
    <property type="entry name" value="Thioredoxin-like"/>
    <property type="match status" value="1"/>
</dbReference>